<dbReference type="InterPro" id="IPR004111">
    <property type="entry name" value="Repressor_TetR_C"/>
</dbReference>
<keyword evidence="3" id="KW-0804">Transcription</keyword>
<evidence type="ECO:0000313" key="8">
    <source>
        <dbReference type="Proteomes" id="UP000282454"/>
    </source>
</evidence>
<keyword evidence="1" id="KW-0805">Transcription regulation</keyword>
<dbReference type="InterPro" id="IPR036271">
    <property type="entry name" value="Tet_transcr_reg_TetR-rel_C_sf"/>
</dbReference>
<feature type="DNA-binding region" description="H-T-H motif" evidence="4">
    <location>
        <begin position="52"/>
        <end position="71"/>
    </location>
</feature>
<comment type="caution">
    <text evidence="7">The sequence shown here is derived from an EMBL/GenBank/DDBJ whole genome shotgun (WGS) entry which is preliminary data.</text>
</comment>
<protein>
    <submittedName>
        <fullName evidence="7">TetR family transcriptional regulator</fullName>
    </submittedName>
</protein>
<accession>A0A421BAC3</accession>
<name>A0A421BAC3_9PSEU</name>
<dbReference type="GO" id="GO:0045892">
    <property type="term" value="P:negative regulation of DNA-templated transcription"/>
    <property type="evidence" value="ECO:0007669"/>
    <property type="project" value="InterPro"/>
</dbReference>
<keyword evidence="8" id="KW-1185">Reference proteome</keyword>
<sequence>MVPGHAWWDTHYCARMATYASVSGKRQTAVTPARIVAAALGLTARHGLEDWTLRQLSAEIGAYPAVVYHHVGDRESVVAAVLERVVAELPLPADDLPWRAWFERLLTDARPVLRRHPGTARRLAVRGERVPALRELIDRGLAVLRRAGFGDEAVAVNTLLLTHAWQSIATEDDRDREAAQSTVPSGTDVPQGTDGLGDHGTSAADSVAPVDVYRYGLARILDGLASQPDGQRTQAGGQRASSAFNSPQDSDSATDS</sequence>
<proteinExistence type="predicted"/>
<evidence type="ECO:0000256" key="4">
    <source>
        <dbReference type="PROSITE-ProRule" id="PRU00335"/>
    </source>
</evidence>
<organism evidence="7 8">
    <name type="scientific">Actinokineospora cianjurensis</name>
    <dbReference type="NCBI Taxonomy" id="585224"/>
    <lineage>
        <taxon>Bacteria</taxon>
        <taxon>Bacillati</taxon>
        <taxon>Actinomycetota</taxon>
        <taxon>Actinomycetes</taxon>
        <taxon>Pseudonocardiales</taxon>
        <taxon>Pseudonocardiaceae</taxon>
        <taxon>Actinokineospora</taxon>
    </lineage>
</organism>
<feature type="region of interest" description="Disordered" evidence="5">
    <location>
        <begin position="171"/>
        <end position="204"/>
    </location>
</feature>
<reference evidence="7 8" key="1">
    <citation type="submission" date="2018-10" db="EMBL/GenBank/DDBJ databases">
        <title>Genomic Encyclopedia of Archaeal and Bacterial Type Strains, Phase II (KMG-II): from individual species to whole genera.</title>
        <authorList>
            <person name="Goeker M."/>
        </authorList>
    </citation>
    <scope>NUCLEOTIDE SEQUENCE [LARGE SCALE GENOMIC DNA]</scope>
    <source>
        <strain evidence="7 8">DSM 45657</strain>
    </source>
</reference>
<dbReference type="SUPFAM" id="SSF46689">
    <property type="entry name" value="Homeodomain-like"/>
    <property type="match status" value="1"/>
</dbReference>
<dbReference type="SUPFAM" id="SSF48498">
    <property type="entry name" value="Tetracyclin repressor-like, C-terminal domain"/>
    <property type="match status" value="1"/>
</dbReference>
<dbReference type="Pfam" id="PF02909">
    <property type="entry name" value="TetR_C_1"/>
    <property type="match status" value="1"/>
</dbReference>
<dbReference type="Gene3D" id="1.10.357.10">
    <property type="entry name" value="Tetracycline Repressor, domain 2"/>
    <property type="match status" value="1"/>
</dbReference>
<dbReference type="InterPro" id="IPR001647">
    <property type="entry name" value="HTH_TetR"/>
</dbReference>
<gene>
    <name evidence="7" type="ORF">CLV68_1754</name>
</gene>
<dbReference type="GO" id="GO:0003677">
    <property type="term" value="F:DNA binding"/>
    <property type="evidence" value="ECO:0007669"/>
    <property type="project" value="UniProtKB-UniRule"/>
</dbReference>
<dbReference type="AlphaFoldDB" id="A0A421BAC3"/>
<dbReference type="PROSITE" id="PS50977">
    <property type="entry name" value="HTH_TETR_2"/>
    <property type="match status" value="1"/>
</dbReference>
<dbReference type="Proteomes" id="UP000282454">
    <property type="component" value="Unassembled WGS sequence"/>
</dbReference>
<feature type="domain" description="HTH tetR-type" evidence="6">
    <location>
        <begin position="29"/>
        <end position="89"/>
    </location>
</feature>
<evidence type="ECO:0000256" key="3">
    <source>
        <dbReference type="ARBA" id="ARBA00023163"/>
    </source>
</evidence>
<feature type="compositionally biased region" description="Polar residues" evidence="5">
    <location>
        <begin position="228"/>
        <end position="256"/>
    </location>
</feature>
<dbReference type="OrthoDB" id="3173376at2"/>
<dbReference type="InterPro" id="IPR009057">
    <property type="entry name" value="Homeodomain-like_sf"/>
</dbReference>
<evidence type="ECO:0000256" key="5">
    <source>
        <dbReference type="SAM" id="MobiDB-lite"/>
    </source>
</evidence>
<evidence type="ECO:0000256" key="1">
    <source>
        <dbReference type="ARBA" id="ARBA00023015"/>
    </source>
</evidence>
<feature type="compositionally biased region" description="Polar residues" evidence="5">
    <location>
        <begin position="179"/>
        <end position="190"/>
    </location>
</feature>
<evidence type="ECO:0000313" key="7">
    <source>
        <dbReference type="EMBL" id="RLK61235.1"/>
    </source>
</evidence>
<evidence type="ECO:0000259" key="6">
    <source>
        <dbReference type="PROSITE" id="PS50977"/>
    </source>
</evidence>
<dbReference type="EMBL" id="RCDD01000001">
    <property type="protein sequence ID" value="RLK61235.1"/>
    <property type="molecule type" value="Genomic_DNA"/>
</dbReference>
<feature type="region of interest" description="Disordered" evidence="5">
    <location>
        <begin position="225"/>
        <end position="256"/>
    </location>
</feature>
<evidence type="ECO:0000256" key="2">
    <source>
        <dbReference type="ARBA" id="ARBA00023125"/>
    </source>
</evidence>
<keyword evidence="2 4" id="KW-0238">DNA-binding</keyword>